<evidence type="ECO:0000313" key="3">
    <source>
        <dbReference type="EMBL" id="MBO1628229.1"/>
    </source>
</evidence>
<accession>A0ABS3P4W1</accession>
<evidence type="ECO:0000256" key="1">
    <source>
        <dbReference type="SAM" id="MobiDB-lite"/>
    </source>
</evidence>
<evidence type="ECO:0008006" key="5">
    <source>
        <dbReference type="Google" id="ProtNLM"/>
    </source>
</evidence>
<feature type="region of interest" description="Disordered" evidence="1">
    <location>
        <begin position="150"/>
        <end position="174"/>
    </location>
</feature>
<reference evidence="3 4" key="1">
    <citation type="submission" date="2021-03" db="EMBL/GenBank/DDBJ databases">
        <title>Identification of novel Bacillus strains.</title>
        <authorList>
            <person name="Xiao Z."/>
            <person name="Li Y."/>
            <person name="Shen J."/>
        </authorList>
    </citation>
    <scope>NUCLEOTIDE SEQUENCE [LARGE SCALE GENOMIC DNA]</scope>
    <source>
        <strain evidence="3 4">SY8</strain>
    </source>
</reference>
<keyword evidence="4" id="KW-1185">Reference proteome</keyword>
<feature type="signal peptide" evidence="2">
    <location>
        <begin position="1"/>
        <end position="22"/>
    </location>
</feature>
<evidence type="ECO:0000313" key="4">
    <source>
        <dbReference type="Proteomes" id="UP000677611"/>
    </source>
</evidence>
<feature type="compositionally biased region" description="Low complexity" evidence="1">
    <location>
        <begin position="156"/>
        <end position="167"/>
    </location>
</feature>
<comment type="caution">
    <text evidence="3">The sequence shown here is derived from an EMBL/GenBank/DDBJ whole genome shotgun (WGS) entry which is preliminary data.</text>
</comment>
<sequence length="244" mass="27992">MRKGFMRILFAAICLIFTGCSADMKAVETATKDKLEDSQLGPYIEKVTYKAGEKKDDDTPVSVQIKANEKFSDLSKMETYAAMNDAFEKIIGSYNQVSCGGNNECSYKDIQVFYDKDTYVMDIMYKALLINDFETYTKNDYILDVDREEQKEKTKSTNNTYTGNSNNISKYTPHNNEQYSSNGINYKSIFTFMKEQYNILTNNDENYIPEVHDPQVAEIAAKQFGITAKEAGYIYEKVQMDAFR</sequence>
<protein>
    <recommendedName>
        <fullName evidence="5">Lipoprotein</fullName>
    </recommendedName>
</protein>
<dbReference type="EMBL" id="JAGDQJ010000038">
    <property type="protein sequence ID" value="MBO1628229.1"/>
    <property type="molecule type" value="Genomic_DNA"/>
</dbReference>
<gene>
    <name evidence="3" type="ORF">J4P90_24050</name>
</gene>
<organism evidence="3 4">
    <name type="scientific">Bacillus arachidis</name>
    <dbReference type="NCBI Taxonomy" id="2819290"/>
    <lineage>
        <taxon>Bacteria</taxon>
        <taxon>Bacillati</taxon>
        <taxon>Bacillota</taxon>
        <taxon>Bacilli</taxon>
        <taxon>Bacillales</taxon>
        <taxon>Bacillaceae</taxon>
        <taxon>Bacillus</taxon>
    </lineage>
</organism>
<evidence type="ECO:0000256" key="2">
    <source>
        <dbReference type="SAM" id="SignalP"/>
    </source>
</evidence>
<feature type="chain" id="PRO_5046857892" description="Lipoprotein" evidence="2">
    <location>
        <begin position="23"/>
        <end position="244"/>
    </location>
</feature>
<dbReference type="PROSITE" id="PS51257">
    <property type="entry name" value="PROKAR_LIPOPROTEIN"/>
    <property type="match status" value="1"/>
</dbReference>
<dbReference type="Proteomes" id="UP000677611">
    <property type="component" value="Unassembled WGS sequence"/>
</dbReference>
<name>A0ABS3P4W1_9BACI</name>
<proteinExistence type="predicted"/>
<keyword evidence="2" id="KW-0732">Signal</keyword>